<accession>A0A3B0WP83</accession>
<protein>
    <submittedName>
        <fullName evidence="1">Uncharacterized protein</fullName>
    </submittedName>
</protein>
<proteinExistence type="predicted"/>
<organism evidence="1">
    <name type="scientific">hydrothermal vent metagenome</name>
    <dbReference type="NCBI Taxonomy" id="652676"/>
    <lineage>
        <taxon>unclassified sequences</taxon>
        <taxon>metagenomes</taxon>
        <taxon>ecological metagenomes</taxon>
    </lineage>
</organism>
<reference evidence="1" key="1">
    <citation type="submission" date="2018-06" db="EMBL/GenBank/DDBJ databases">
        <authorList>
            <person name="Zhirakovskaya E."/>
        </authorList>
    </citation>
    <scope>NUCLEOTIDE SEQUENCE</scope>
</reference>
<evidence type="ECO:0000313" key="1">
    <source>
        <dbReference type="EMBL" id="VAW57798.1"/>
    </source>
</evidence>
<dbReference type="EMBL" id="UOFF01000461">
    <property type="protein sequence ID" value="VAW57798.1"/>
    <property type="molecule type" value="Genomic_DNA"/>
</dbReference>
<sequence>MKRVIKKTLTPVFITTVMILGISTTWAGPNENNNGNKLPSASSSLTSSWLSISPLKIPDIGVAHLSAVVNADGKLIRGSGVKSTTPAKGFIGDYIVTFNRNVRNCTYVVSLGNTASSGVPQLGVISATGAAVNPNGVYIDANSINGIPAKRPFHLNVFCHK</sequence>
<dbReference type="AlphaFoldDB" id="A0A3B0WP83"/>
<gene>
    <name evidence="1" type="ORF">MNBD_GAMMA07-1637</name>
</gene>
<name>A0A3B0WP83_9ZZZZ</name>